<sequence>MTSSPLPRTTRLFLYILVLVSCTGRHQTSASSNRPQFSPNRAPSTRLYPHDRDHHARHSLEILEEHPLELYHGKTPGFLNGVVLVSATNLLINVLRPDEAIMWQFKVPRILWEICLMFTATICKVPASTPSNTSSLVYLTLSTMLWTTALTDIFLWAPLFAFWSGMDNEDCSGGWFTGRPYVCVKNPEKGYGRLLVTM</sequence>
<accession>A0A9N8H7D0</accession>
<evidence type="ECO:0000313" key="2">
    <source>
        <dbReference type="EMBL" id="CAB9503741.1"/>
    </source>
</evidence>
<organism evidence="2 3">
    <name type="scientific">Seminavis robusta</name>
    <dbReference type="NCBI Taxonomy" id="568900"/>
    <lineage>
        <taxon>Eukaryota</taxon>
        <taxon>Sar</taxon>
        <taxon>Stramenopiles</taxon>
        <taxon>Ochrophyta</taxon>
        <taxon>Bacillariophyta</taxon>
        <taxon>Bacillariophyceae</taxon>
        <taxon>Bacillariophycidae</taxon>
        <taxon>Naviculales</taxon>
        <taxon>Naviculaceae</taxon>
        <taxon>Seminavis</taxon>
    </lineage>
</organism>
<dbReference type="EMBL" id="CAICTM010000174">
    <property type="protein sequence ID" value="CAB9503741.1"/>
    <property type="molecule type" value="Genomic_DNA"/>
</dbReference>
<gene>
    <name evidence="2" type="ORF">SEMRO_175_G076950.1</name>
</gene>
<reference evidence="2" key="1">
    <citation type="submission" date="2020-06" db="EMBL/GenBank/DDBJ databases">
        <authorList>
            <consortium name="Plant Systems Biology data submission"/>
        </authorList>
    </citation>
    <scope>NUCLEOTIDE SEQUENCE</scope>
    <source>
        <strain evidence="2">D6</strain>
    </source>
</reference>
<feature type="signal peptide" evidence="1">
    <location>
        <begin position="1"/>
        <end position="30"/>
    </location>
</feature>
<feature type="chain" id="PRO_5040214468" evidence="1">
    <location>
        <begin position="31"/>
        <end position="198"/>
    </location>
</feature>
<keyword evidence="1" id="KW-0732">Signal</keyword>
<protein>
    <submittedName>
        <fullName evidence="2">Uncharacterized protein</fullName>
    </submittedName>
</protein>
<name>A0A9N8H7D0_9STRA</name>
<keyword evidence="3" id="KW-1185">Reference proteome</keyword>
<dbReference type="Proteomes" id="UP001153069">
    <property type="component" value="Unassembled WGS sequence"/>
</dbReference>
<comment type="caution">
    <text evidence="2">The sequence shown here is derived from an EMBL/GenBank/DDBJ whole genome shotgun (WGS) entry which is preliminary data.</text>
</comment>
<proteinExistence type="predicted"/>
<dbReference type="AlphaFoldDB" id="A0A9N8H7D0"/>
<evidence type="ECO:0000313" key="3">
    <source>
        <dbReference type="Proteomes" id="UP001153069"/>
    </source>
</evidence>
<evidence type="ECO:0000256" key="1">
    <source>
        <dbReference type="SAM" id="SignalP"/>
    </source>
</evidence>